<dbReference type="SUPFAM" id="SSF56112">
    <property type="entry name" value="Protein kinase-like (PK-like)"/>
    <property type="match status" value="1"/>
</dbReference>
<dbReference type="EMBL" id="MLAK01001113">
    <property type="protein sequence ID" value="OHS97489.1"/>
    <property type="molecule type" value="Genomic_DNA"/>
</dbReference>
<dbReference type="GO" id="GO:0005524">
    <property type="term" value="F:ATP binding"/>
    <property type="evidence" value="ECO:0007669"/>
    <property type="project" value="UniProtKB-UniRule"/>
</dbReference>
<keyword evidence="3 4" id="KW-0067">ATP-binding</keyword>
<dbReference type="PANTHER" id="PTHR48012:SF2">
    <property type="entry name" value="STERILE20-LIKE KINASE, ISOFORM B"/>
    <property type="match status" value="1"/>
</dbReference>
<accession>A0A1J4JFQ3</accession>
<dbReference type="PROSITE" id="PS00107">
    <property type="entry name" value="PROTEIN_KINASE_ATP"/>
    <property type="match status" value="1"/>
</dbReference>
<proteinExistence type="predicted"/>
<dbReference type="GO" id="GO:0004674">
    <property type="term" value="F:protein serine/threonine kinase activity"/>
    <property type="evidence" value="ECO:0007669"/>
    <property type="project" value="UniProtKB-EC"/>
</dbReference>
<keyword evidence="7" id="KW-0808">Transferase</keyword>
<evidence type="ECO:0000259" key="6">
    <source>
        <dbReference type="PROSITE" id="PS50011"/>
    </source>
</evidence>
<dbReference type="GO" id="GO:0005737">
    <property type="term" value="C:cytoplasm"/>
    <property type="evidence" value="ECO:0007669"/>
    <property type="project" value="TreeGrafter"/>
</dbReference>
<dbReference type="Proteomes" id="UP000179807">
    <property type="component" value="Unassembled WGS sequence"/>
</dbReference>
<dbReference type="Gene3D" id="1.10.510.10">
    <property type="entry name" value="Transferase(Phosphotransferase) domain 1"/>
    <property type="match status" value="1"/>
</dbReference>
<feature type="compositionally biased region" description="Acidic residues" evidence="5">
    <location>
        <begin position="288"/>
        <end position="305"/>
    </location>
</feature>
<dbReference type="OrthoDB" id="248923at2759"/>
<feature type="domain" description="Protein kinase" evidence="6">
    <location>
        <begin position="12"/>
        <end position="261"/>
    </location>
</feature>
<sequence length="438" mass="49600">MQGSGTANKNDYDLIEVIGKGSYGTVYKAKVKKTAELVAVKVIDLEQDWLPLLAEVNMVIDLRHETIVNYYAWFFENRRLWLVMEFCDGGSLSDIMHILKRPLTEAELSSVLRGVLKGLVYVHSLNRIHRDIKAGNLLLTSNGLVKLCDFGVSAQLDNSIAKTGTRIGSPYWMAPEVILSTGHNTKADIWSFGITALELFMQRPPLFDMAPTMALLKIPQQPSPEAPANASQLFKNFIKRTLIKDPEQRPTADELLKDPFITQVPERNATEIIRNLVSDYNQEKANFEEEEDEEESTDDEDDDDDAFGRNFTAEDARTILFNSDSSGTFLPVESGTMVVQDQGEGQKSKLADWEPKFIDTPSSSEQLAQRQKRHFRNFGDKDLKIMLKSIKAVAESSLKEGTIDPNEIRNNYNDVRKGIMEEFKRRNMDVPDDFEVLH</sequence>
<dbReference type="RefSeq" id="XP_068350626.1">
    <property type="nucleotide sequence ID" value="XM_068510757.1"/>
</dbReference>
<dbReference type="VEuPathDB" id="TrichDB:TRFO_36314"/>
<keyword evidence="8" id="KW-1185">Reference proteome</keyword>
<evidence type="ECO:0000256" key="5">
    <source>
        <dbReference type="SAM" id="MobiDB-lite"/>
    </source>
</evidence>
<dbReference type="PROSITE" id="PS50011">
    <property type="entry name" value="PROTEIN_KINASE_DOM"/>
    <property type="match status" value="1"/>
</dbReference>
<reference evidence="7" key="1">
    <citation type="submission" date="2016-10" db="EMBL/GenBank/DDBJ databases">
        <authorList>
            <person name="Benchimol M."/>
            <person name="Almeida L.G."/>
            <person name="Vasconcelos A.T."/>
            <person name="Perreira-Neves A."/>
            <person name="Rosa I.A."/>
            <person name="Tasca T."/>
            <person name="Bogo M.R."/>
            <person name="de Souza W."/>
        </authorList>
    </citation>
    <scope>NUCLEOTIDE SEQUENCE [LARGE SCALE GENOMIC DNA]</scope>
    <source>
        <strain evidence="7">K</strain>
    </source>
</reference>
<feature type="region of interest" description="Disordered" evidence="5">
    <location>
        <begin position="280"/>
        <end position="308"/>
    </location>
</feature>
<evidence type="ECO:0000256" key="1">
    <source>
        <dbReference type="ARBA" id="ARBA00012513"/>
    </source>
</evidence>
<dbReference type="InterPro" id="IPR017441">
    <property type="entry name" value="Protein_kinase_ATP_BS"/>
</dbReference>
<evidence type="ECO:0000256" key="2">
    <source>
        <dbReference type="ARBA" id="ARBA00022741"/>
    </source>
</evidence>
<dbReference type="AlphaFoldDB" id="A0A1J4JFQ3"/>
<evidence type="ECO:0000256" key="3">
    <source>
        <dbReference type="ARBA" id="ARBA00022840"/>
    </source>
</evidence>
<evidence type="ECO:0000313" key="7">
    <source>
        <dbReference type="EMBL" id="OHS97489.1"/>
    </source>
</evidence>
<dbReference type="InterPro" id="IPR000719">
    <property type="entry name" value="Prot_kinase_dom"/>
</dbReference>
<keyword evidence="7" id="KW-0418">Kinase</keyword>
<evidence type="ECO:0000256" key="4">
    <source>
        <dbReference type="PROSITE-ProRule" id="PRU10141"/>
    </source>
</evidence>
<dbReference type="Pfam" id="PF00069">
    <property type="entry name" value="Pkinase"/>
    <property type="match status" value="1"/>
</dbReference>
<gene>
    <name evidence="7" type="primary">Stk4</name>
    <name evidence="7" type="ORF">TRFO_36314</name>
</gene>
<dbReference type="EC" id="2.7.11.1" evidence="1"/>
<evidence type="ECO:0000313" key="8">
    <source>
        <dbReference type="Proteomes" id="UP000179807"/>
    </source>
</evidence>
<dbReference type="PANTHER" id="PTHR48012">
    <property type="entry name" value="STERILE20-LIKE KINASE, ISOFORM B-RELATED"/>
    <property type="match status" value="1"/>
</dbReference>
<protein>
    <recommendedName>
        <fullName evidence="1">non-specific serine/threonine protein kinase</fullName>
        <ecNumber evidence="1">2.7.11.1</ecNumber>
    </recommendedName>
</protein>
<dbReference type="InterPro" id="IPR011009">
    <property type="entry name" value="Kinase-like_dom_sf"/>
</dbReference>
<name>A0A1J4JFQ3_9EUKA</name>
<dbReference type="SMART" id="SM00220">
    <property type="entry name" value="S_TKc"/>
    <property type="match status" value="1"/>
</dbReference>
<dbReference type="InterPro" id="IPR050629">
    <property type="entry name" value="STE20/SPS1-PAK"/>
</dbReference>
<comment type="caution">
    <text evidence="7">The sequence shown here is derived from an EMBL/GenBank/DDBJ whole genome shotgun (WGS) entry which is preliminary data.</text>
</comment>
<feature type="binding site" evidence="4">
    <location>
        <position position="41"/>
    </location>
    <ligand>
        <name>ATP</name>
        <dbReference type="ChEBI" id="CHEBI:30616"/>
    </ligand>
</feature>
<organism evidence="7 8">
    <name type="scientific">Tritrichomonas foetus</name>
    <dbReference type="NCBI Taxonomy" id="1144522"/>
    <lineage>
        <taxon>Eukaryota</taxon>
        <taxon>Metamonada</taxon>
        <taxon>Parabasalia</taxon>
        <taxon>Tritrichomonadida</taxon>
        <taxon>Tritrichomonadidae</taxon>
        <taxon>Tritrichomonas</taxon>
    </lineage>
</organism>
<keyword evidence="2 4" id="KW-0547">Nucleotide-binding</keyword>
<dbReference type="GeneID" id="94845461"/>